<comment type="caution">
    <text evidence="1">The sequence shown here is derived from an EMBL/GenBank/DDBJ whole genome shotgun (WGS) entry which is preliminary data.</text>
</comment>
<reference evidence="1 2" key="1">
    <citation type="submission" date="2019-03" db="EMBL/GenBank/DDBJ databases">
        <title>Draft genome sequences of novel Actinobacteria.</title>
        <authorList>
            <person name="Sahin N."/>
            <person name="Ay H."/>
            <person name="Saygin H."/>
        </authorList>
    </citation>
    <scope>NUCLEOTIDE SEQUENCE [LARGE SCALE GENOMIC DNA]</scope>
    <source>
        <strain evidence="1 2">5K138</strain>
    </source>
</reference>
<dbReference type="InterPro" id="IPR029061">
    <property type="entry name" value="THDP-binding"/>
</dbReference>
<dbReference type="Proteomes" id="UP000294739">
    <property type="component" value="Unassembled WGS sequence"/>
</dbReference>
<protein>
    <recommendedName>
        <fullName evidence="3">Thiamine pyrophosphate-binding protein</fullName>
    </recommendedName>
</protein>
<dbReference type="RefSeq" id="WP_131894317.1">
    <property type="nucleotide sequence ID" value="NZ_SMKZ01000013.1"/>
</dbReference>
<dbReference type="Gene3D" id="3.40.50.970">
    <property type="match status" value="1"/>
</dbReference>
<accession>A0A4R5DCB3</accession>
<gene>
    <name evidence="1" type="ORF">E1269_10970</name>
</gene>
<dbReference type="SUPFAM" id="SSF52518">
    <property type="entry name" value="Thiamin diphosphate-binding fold (THDP-binding)"/>
    <property type="match status" value="1"/>
</dbReference>
<sequence length="798" mass="86926">MAQKLYVVVAGTSPAFHATVAAALGQLASERRRFVGALDKDVFPTAWPDVAVTLAERATAYLDEVLPDATVEIVDVARLELAEERLRRLVEQPAAAPSEGPRRWSDAATVLFLVDAVDAVSGRDVDTRLDAVVDTLTAVRDRLGIGVSPYSVVVYDELEEEQVYSRTTCTARKVPDDDWVLAAEVLTTFTDLVQARHVNQRAVLTETEPVCTLASALTGFLTEQAGARWALHFFTGTLPAKLIQDTTAIARRAGNPVLRGPNEHSLACGALARWQLQRAPFLLVATAGMVDELKGTLANLRDSQAPGFIVFGETSPGGWQPFQGTVHDDEDARAVFAAYGLACFYLTEPGRLADELAAAFRAYHRRQGPVVLLAAPEVLKLTGPVDVPRVAVAPAHPRVDEDTVDAVARILNEESAAVLWQCGNLTDTERDYVYDLAHATGAALVDSLGRPGTVARYHRGEVVPEFLGTMSIYGCSPAVWRFLHPEGKRRPYGDQALFFLKSRITDLATPFPDKVLYQDTRIVQVTDTAAHVAPFADLPVVEELLPFLRRLEPRLRPDDGVVRGRREAIGRVRDAVGDPVALVPSVPMTHEHFFTELNAVIEQLIVDHGYEYTGFYDVGRGGISAIRNLARTGPGFSGWYGRALMGDALQAIPAVALTSPGNIVGFIGDGAARLVPSSLPSLAQQLRHEGGRVDGNVSIFFLLNGGFSIIRSNRELQHAATADAQMSLLTPVDPPWQQTWGATTVTHERMSVVDAKHLTERLLAPAAVNLFSVYLAHDNEGDDIMPMSRRSWRVRESK</sequence>
<dbReference type="AlphaFoldDB" id="A0A4R5DCB3"/>
<dbReference type="OrthoDB" id="3885828at2"/>
<keyword evidence="2" id="KW-1185">Reference proteome</keyword>
<dbReference type="GO" id="GO:0000287">
    <property type="term" value="F:magnesium ion binding"/>
    <property type="evidence" value="ECO:0007669"/>
    <property type="project" value="UniProtKB-ARBA"/>
</dbReference>
<evidence type="ECO:0000313" key="2">
    <source>
        <dbReference type="Proteomes" id="UP000294739"/>
    </source>
</evidence>
<proteinExistence type="predicted"/>
<evidence type="ECO:0000313" key="1">
    <source>
        <dbReference type="EMBL" id="TDE10597.1"/>
    </source>
</evidence>
<name>A0A4R5DCB3_9ACTN</name>
<dbReference type="EMBL" id="SMKZ01000013">
    <property type="protein sequence ID" value="TDE10597.1"/>
    <property type="molecule type" value="Genomic_DNA"/>
</dbReference>
<dbReference type="InParanoid" id="A0A4R5DCB3"/>
<evidence type="ECO:0008006" key="3">
    <source>
        <dbReference type="Google" id="ProtNLM"/>
    </source>
</evidence>
<organism evidence="1 2">
    <name type="scientific">Jiangella asiatica</name>
    <dbReference type="NCBI Taxonomy" id="2530372"/>
    <lineage>
        <taxon>Bacteria</taxon>
        <taxon>Bacillati</taxon>
        <taxon>Actinomycetota</taxon>
        <taxon>Actinomycetes</taxon>
        <taxon>Jiangellales</taxon>
        <taxon>Jiangellaceae</taxon>
        <taxon>Jiangella</taxon>
    </lineage>
</organism>